<protein>
    <submittedName>
        <fullName evidence="2">PpGpp synthetase/RelA/SpoT-type nucleotidyltransferase</fullName>
    </submittedName>
</protein>
<dbReference type="InterPro" id="IPR043519">
    <property type="entry name" value="NT_sf"/>
</dbReference>
<dbReference type="AlphaFoldDB" id="A0A7X5V1H0"/>
<dbReference type="EMBL" id="JAASQV010000002">
    <property type="protein sequence ID" value="NIJ65462.1"/>
    <property type="molecule type" value="Genomic_DNA"/>
</dbReference>
<keyword evidence="2" id="KW-0808">Transferase</keyword>
<comment type="caution">
    <text evidence="2">The sequence shown here is derived from an EMBL/GenBank/DDBJ whole genome shotgun (WGS) entry which is preliminary data.</text>
</comment>
<dbReference type="Proteomes" id="UP000564677">
    <property type="component" value="Unassembled WGS sequence"/>
</dbReference>
<evidence type="ECO:0000313" key="2">
    <source>
        <dbReference type="EMBL" id="NIJ65462.1"/>
    </source>
</evidence>
<dbReference type="SUPFAM" id="SSF81301">
    <property type="entry name" value="Nucleotidyltransferase"/>
    <property type="match status" value="1"/>
</dbReference>
<evidence type="ECO:0000313" key="3">
    <source>
        <dbReference type="Proteomes" id="UP000564677"/>
    </source>
</evidence>
<evidence type="ECO:0000256" key="1">
    <source>
        <dbReference type="SAM" id="MobiDB-lite"/>
    </source>
</evidence>
<reference evidence="2 3" key="1">
    <citation type="submission" date="2020-03" db="EMBL/GenBank/DDBJ databases">
        <title>Genomic Encyclopedia of Type Strains, Phase IV (KMG-IV): sequencing the most valuable type-strain genomes for metagenomic binning, comparative biology and taxonomic classification.</title>
        <authorList>
            <person name="Goeker M."/>
        </authorList>
    </citation>
    <scope>NUCLEOTIDE SEQUENCE [LARGE SCALE GENOMIC DNA]</scope>
    <source>
        <strain evidence="2 3">DSM 4733</strain>
    </source>
</reference>
<sequence length="444" mass="50507">MPRQDIGALQEMQPPPLTNSPGSIIVIPSDGGMTMTIYCQEYTDALHRLRSQYNNNYPIMATIARFVVEEMRAMLAGYHRPLMFESRVKELDSLRGKFTSIYDKRFAALKEKRGNQMEADLAAERLHRLLEHPFHHIPDAIGCRLISSYSAEIHLAGAITERLRMAFRSATSDLRGADGQEVNYAGPSGGWTGVHLRGRLTSDQAQRLANAYHELELRVEDLMRFPFEIQLRTVTVHAWTVISHERLYQVEGREGATEEMGRLIGEILQIQNDFDRLAGHADLWLDDLMDRLSIDNSEGAPLAQHEIDRLFGMRCTDQEALSAYAMYRFFDRNAYGPTNAVSPLWIRHIVRCLRMSDHALIGDVDRALCSSDAIGKVRAYRKECDALGKTNMFKDATDWLSKCLIFSNRTFQEHYPFGSETRKKLGELGIRLPDGISLDALKRL</sequence>
<dbReference type="GO" id="GO:0016740">
    <property type="term" value="F:transferase activity"/>
    <property type="evidence" value="ECO:0007669"/>
    <property type="project" value="UniProtKB-KW"/>
</dbReference>
<feature type="region of interest" description="Disordered" evidence="1">
    <location>
        <begin position="1"/>
        <end position="21"/>
    </location>
</feature>
<accession>A0A7X5V1H0</accession>
<keyword evidence="3" id="KW-1185">Reference proteome</keyword>
<name>A0A7X5V1H0_9SPHN</name>
<proteinExistence type="predicted"/>
<organism evidence="2 3">
    <name type="scientific">Sphingomonas leidyi</name>
    <dbReference type="NCBI Taxonomy" id="68569"/>
    <lineage>
        <taxon>Bacteria</taxon>
        <taxon>Pseudomonadati</taxon>
        <taxon>Pseudomonadota</taxon>
        <taxon>Alphaproteobacteria</taxon>
        <taxon>Sphingomonadales</taxon>
        <taxon>Sphingomonadaceae</taxon>
        <taxon>Sphingomonas</taxon>
    </lineage>
</organism>
<dbReference type="Gene3D" id="3.30.460.10">
    <property type="entry name" value="Beta Polymerase, domain 2"/>
    <property type="match status" value="1"/>
</dbReference>
<gene>
    <name evidence="2" type="ORF">FHR20_002424</name>
</gene>